<protein>
    <recommendedName>
        <fullName evidence="4">Phage protein, HK97 gp10 family</fullName>
    </recommendedName>
</protein>
<dbReference type="Proteomes" id="UP000595792">
    <property type="component" value="Chromosome"/>
</dbReference>
<feature type="compositionally biased region" description="Basic residues" evidence="1">
    <location>
        <begin position="64"/>
        <end position="76"/>
    </location>
</feature>
<feature type="region of interest" description="Disordered" evidence="1">
    <location>
        <begin position="64"/>
        <end position="84"/>
    </location>
</feature>
<evidence type="ECO:0000256" key="1">
    <source>
        <dbReference type="SAM" id="MobiDB-lite"/>
    </source>
</evidence>
<proteinExistence type="predicted"/>
<accession>A0AAX1KM07</accession>
<gene>
    <name evidence="2" type="ORF">I5Q84_05185</name>
</gene>
<name>A0AAX1KM07_FLAPL</name>
<evidence type="ECO:0008006" key="4">
    <source>
        <dbReference type="Google" id="ProtNLM"/>
    </source>
</evidence>
<evidence type="ECO:0000313" key="3">
    <source>
        <dbReference type="Proteomes" id="UP000595792"/>
    </source>
</evidence>
<reference evidence="2 3" key="1">
    <citation type="submission" date="2020-11" db="EMBL/GenBank/DDBJ databases">
        <title>Closed and high quality bacterial genomes of the OMM12 community.</title>
        <authorList>
            <person name="Marbouty M."/>
            <person name="Lamy-Besnier Q."/>
            <person name="Debarbieux L."/>
            <person name="Koszul R."/>
        </authorList>
    </citation>
    <scope>NUCLEOTIDE SEQUENCE [LARGE SCALE GENOMIC DNA]</scope>
    <source>
        <strain evidence="2 3">YL31</strain>
    </source>
</reference>
<dbReference type="KEGG" id="fpla:A4U99_04940"/>
<dbReference type="EMBL" id="CP065315">
    <property type="protein sequence ID" value="QQR06881.1"/>
    <property type="molecule type" value="Genomic_DNA"/>
</dbReference>
<organism evidence="2 3">
    <name type="scientific">Flavonifractor plautii</name>
    <name type="common">Fusobacterium plautii</name>
    <dbReference type="NCBI Taxonomy" id="292800"/>
    <lineage>
        <taxon>Bacteria</taxon>
        <taxon>Bacillati</taxon>
        <taxon>Bacillota</taxon>
        <taxon>Clostridia</taxon>
        <taxon>Eubacteriales</taxon>
        <taxon>Oscillospiraceae</taxon>
        <taxon>Flavonifractor</taxon>
    </lineage>
</organism>
<dbReference type="RefSeq" id="WP_065534248.1">
    <property type="nucleotide sequence ID" value="NZ_CP015406.2"/>
</dbReference>
<sequence>MAQMSVNGLDSLMDDLMETADIPDDVAEEMLDAEAEIVEDAQVYTGMKMGVYDSGETLRSITRGKMKRGRDGRRSKYVYPRGTNQKGERNATVAFVNEFGAPQRGIQARPFILTANEAAADEATAAAADVYDKYLKSKNL</sequence>
<dbReference type="AlphaFoldDB" id="A0AAX1KM07"/>
<evidence type="ECO:0000313" key="2">
    <source>
        <dbReference type="EMBL" id="QQR06881.1"/>
    </source>
</evidence>